<comment type="caution">
    <text evidence="1">The sequence shown here is derived from an EMBL/GenBank/DDBJ whole genome shotgun (WGS) entry which is preliminary data.</text>
</comment>
<reference evidence="2" key="1">
    <citation type="journal article" date="2019" name="Int. J. Syst. Evol. Microbiol.">
        <title>The Global Catalogue of Microorganisms (GCM) 10K type strain sequencing project: providing services to taxonomists for standard genome sequencing and annotation.</title>
        <authorList>
            <consortium name="The Broad Institute Genomics Platform"/>
            <consortium name="The Broad Institute Genome Sequencing Center for Infectious Disease"/>
            <person name="Wu L."/>
            <person name="Ma J."/>
        </authorList>
    </citation>
    <scope>NUCLEOTIDE SEQUENCE [LARGE SCALE GENOMIC DNA]</scope>
    <source>
        <strain evidence="2">JCM 16578</strain>
    </source>
</reference>
<sequence length="41" mass="4358">MKIRLGWAVPLGLIVLAAIAVFAVYGTHAFTLAGRIAETVF</sequence>
<organism evidence="1 2">
    <name type="scientific">Streptomyces lannensis</name>
    <dbReference type="NCBI Taxonomy" id="766498"/>
    <lineage>
        <taxon>Bacteria</taxon>
        <taxon>Bacillati</taxon>
        <taxon>Actinomycetota</taxon>
        <taxon>Actinomycetes</taxon>
        <taxon>Kitasatosporales</taxon>
        <taxon>Streptomycetaceae</taxon>
        <taxon>Streptomyces</taxon>
    </lineage>
</organism>
<evidence type="ECO:0000313" key="2">
    <source>
        <dbReference type="Proteomes" id="UP001501563"/>
    </source>
</evidence>
<protein>
    <submittedName>
        <fullName evidence="1">Uncharacterized protein</fullName>
    </submittedName>
</protein>
<gene>
    <name evidence="1" type="ORF">GCM10022207_14140</name>
</gene>
<name>A0ABP7JRF7_9ACTN</name>
<dbReference type="RefSeq" id="WP_267889283.1">
    <property type="nucleotide sequence ID" value="NZ_BAAAZA010000003.1"/>
</dbReference>
<accession>A0ABP7JRF7</accession>
<keyword evidence="2" id="KW-1185">Reference proteome</keyword>
<dbReference type="Proteomes" id="UP001501563">
    <property type="component" value="Unassembled WGS sequence"/>
</dbReference>
<evidence type="ECO:0000313" key="1">
    <source>
        <dbReference type="EMBL" id="GAA3852566.1"/>
    </source>
</evidence>
<proteinExistence type="predicted"/>
<dbReference type="EMBL" id="BAAAZA010000003">
    <property type="protein sequence ID" value="GAA3852566.1"/>
    <property type="molecule type" value="Genomic_DNA"/>
</dbReference>